<name>A0A5U8XKB6_SALMU</name>
<comment type="caution">
    <text evidence="2">The sequence shown here is derived from an EMBL/GenBank/DDBJ whole genome shotgun (WGS) entry which is preliminary data.</text>
</comment>
<gene>
    <name evidence="2" type="ORF">DTU56_09005</name>
</gene>
<sequence>MTRYPYDPTGKAVTNAFTEERILESNDNSDRIVMLSHAPFFGALQIFNGNSTTPLEEGSDFEYVYELSALKAALAADAPPVYCGVQFINPEISGNLVFNGNLLGGDFYDPLTEILDYLIKYINNPRSADYRSLNGVPALFPQKPSYSSWSDAKNKQYVASAVDDVNAAVEDDMQDLKGELEELTRLSNQLFTDIETFNYPAHIADTDPHDVTTAQLNAHPVGLEVPDTFLTYGLTLRQLIENIRSQGLSDNDIQLYIHRYLSKNVKGTFQFANGSTVISDSTGNTKLVLSAAKIQLITQGGIVAAAGTDLSGSKYVEYVCGTNTLRVTTNGNKLGVDKLTLNGVALLTGRTVKQYQSEDVNGDPENVQLNAQSTNITFKGKGTPSSPLEGALNIPKATKTVPGKVKLVSGTGAVADGVAATPDSGKPYNDGFNDMVPKTVLINNNPMSGTEIVLDKSDLNLASVDNTADLNKPLSTPQKARTDALVAKSHKHDWSMLQIGQATRQEYGTVQIASTYGEVKDGQAVSPAVLKGLNDRLLELNKRFFGVMFRDTLEFTTVEATTFNINGWTLSPTTTYRYFVARALDSAEGTLDGAIDLTKVPTNVWYYVGCGIEQSWALGAVHSTQPANPLPQAKAVSTSAALMGTSGLKVGAKVRLRFSDDIVKVRARSSGKVSIWIDENPVATAVTDPSVEIDLLPGVHVVAIQAQCEDSSKPASVAFDISDGDSLVYNSSGDTHVGIIGAYMPPANNRFFIYGNVTLGKFQALAAPVAGDKLNTEMLYLGHVDTNDSAVITSGGPIQFGQVIDFGQFKELQTHMQDPDAHDTVDINDPEYSPANVKVIGLEHTEAFGVADKSVTSAPDVAMFSDAAGMTLRTQGTLVVAEGAAAAAPLRVWVGVDGQSPYRWKNMANPQANNRVTYDGSFMANESGVLEFVATAINGRHEVLSLFAIDVPADGQASIAFVNEVTPQPVALPFTDIPRTNLISFVREEQTDVAASFNFPPHVDGVSVKKPRVLAIRYRYIPAEKRLNILIGAVGDASRTEVHRFCSLVFEQDLSRFFEGPFVGYSSSAKTGYRLMGSLFDHSIAPQYLNRLNYHTGLIQSYIRGSELAAYAAKQNGLYRGKAAHYGANDFAMTELATQIITAEPATGIVHECATYAVPHAMWPKSSRLLTQGRVPQVAYEMLNVGDTSLSSYGLSYISRRGFVMIAYKPDLLTNAKSVAIAISGQGSIGSFIDDVNVFAADLVGNAGTITANANIVANADTKGVFSIICRPTANAPTPFVKARFTITYNDNSTKTFVANNTEWFVTEYGDIPTIAMQNPWNLTQRNWEFAIQQVALEKE</sequence>
<keyword evidence="1" id="KW-0175">Coiled coil</keyword>
<proteinExistence type="predicted"/>
<dbReference type="EMBL" id="AAGUDP010000006">
    <property type="protein sequence ID" value="EBS0563254.1"/>
    <property type="molecule type" value="Genomic_DNA"/>
</dbReference>
<organism evidence="2">
    <name type="scientific">Salmonella muenchen</name>
    <dbReference type="NCBI Taxonomy" id="596"/>
    <lineage>
        <taxon>Bacteria</taxon>
        <taxon>Pseudomonadati</taxon>
        <taxon>Pseudomonadota</taxon>
        <taxon>Gammaproteobacteria</taxon>
        <taxon>Enterobacterales</taxon>
        <taxon>Enterobacteriaceae</taxon>
        <taxon>Salmonella</taxon>
    </lineage>
</organism>
<evidence type="ECO:0000256" key="1">
    <source>
        <dbReference type="SAM" id="Coils"/>
    </source>
</evidence>
<evidence type="ECO:0000313" key="2">
    <source>
        <dbReference type="EMBL" id="EBS0563254.1"/>
    </source>
</evidence>
<protein>
    <submittedName>
        <fullName evidence="2">Uncharacterized protein</fullName>
    </submittedName>
</protein>
<feature type="coiled-coil region" evidence="1">
    <location>
        <begin position="166"/>
        <end position="193"/>
    </location>
</feature>
<reference evidence="2" key="1">
    <citation type="submission" date="2018-07" db="EMBL/GenBank/DDBJ databases">
        <authorList>
            <person name="Ashton P.M."/>
            <person name="Dallman T."/>
            <person name="Nair S."/>
            <person name="De Pinna E."/>
            <person name="Peters T."/>
            <person name="Grant K."/>
        </authorList>
    </citation>
    <scope>NUCLEOTIDE SEQUENCE</scope>
    <source>
        <strain evidence="2">142535</strain>
    </source>
</reference>
<accession>A0A5U8XKB6</accession>